<sequence length="252" mass="27563">MPFNLVCPASRGLSLALARTLLQRSPHPLIATARTNPDEVKGRILSGLNIPDDQVTVLQVDVTEEDTLSSAVQSIKQTHPNDHLNILISSAGVLHPERSPKDITKSDVLHTLSTNLLGPMLVMKHFSPFLPSKKTALDKPAVWVNISARVGSIEDNRLGGWYSYRATKAGVNQLTKTLNIHLKATAGGNAFAVAMHPGTVKTDLSREFWGNVEKEKLFEPEYAAERLVGVVERLGDGDGGGFFDWKGERIPW</sequence>
<dbReference type="GO" id="GO:0016491">
    <property type="term" value="F:oxidoreductase activity"/>
    <property type="evidence" value="ECO:0007669"/>
    <property type="project" value="TreeGrafter"/>
</dbReference>
<protein>
    <submittedName>
        <fullName evidence="2">Short-chain dehydrogenase/reductase-like protein</fullName>
    </submittedName>
</protein>
<dbReference type="PRINTS" id="PR00081">
    <property type="entry name" value="GDHRDH"/>
</dbReference>
<keyword evidence="3" id="KW-1185">Reference proteome</keyword>
<dbReference type="EMBL" id="ML220112">
    <property type="protein sequence ID" value="TGZ84561.1"/>
    <property type="molecule type" value="Genomic_DNA"/>
</dbReference>
<dbReference type="FunCoup" id="A0A4S2N5Q3">
    <property type="interactions" value="76"/>
</dbReference>
<dbReference type="InterPro" id="IPR036291">
    <property type="entry name" value="NAD(P)-bd_dom_sf"/>
</dbReference>
<dbReference type="GO" id="GO:0005737">
    <property type="term" value="C:cytoplasm"/>
    <property type="evidence" value="ECO:0007669"/>
    <property type="project" value="TreeGrafter"/>
</dbReference>
<proteinExistence type="inferred from homology"/>
<name>A0A4S2N5Q3_9PEZI</name>
<evidence type="ECO:0000313" key="3">
    <source>
        <dbReference type="Proteomes" id="UP000298138"/>
    </source>
</evidence>
<dbReference type="Gene3D" id="3.40.50.720">
    <property type="entry name" value="NAD(P)-binding Rossmann-like Domain"/>
    <property type="match status" value="1"/>
</dbReference>
<dbReference type="OrthoDB" id="5296at2759"/>
<dbReference type="Pfam" id="PF00106">
    <property type="entry name" value="adh_short"/>
    <property type="match status" value="1"/>
</dbReference>
<comment type="similarity">
    <text evidence="1">Belongs to the short-chain dehydrogenases/reductases (SDR) family.</text>
</comment>
<dbReference type="InParanoid" id="A0A4S2N5Q3"/>
<evidence type="ECO:0000256" key="1">
    <source>
        <dbReference type="ARBA" id="ARBA00006484"/>
    </source>
</evidence>
<dbReference type="SUPFAM" id="SSF51735">
    <property type="entry name" value="NAD(P)-binding Rossmann-fold domains"/>
    <property type="match status" value="1"/>
</dbReference>
<dbReference type="PANTHER" id="PTHR43544">
    <property type="entry name" value="SHORT-CHAIN DEHYDROGENASE/REDUCTASE"/>
    <property type="match status" value="1"/>
</dbReference>
<dbReference type="PANTHER" id="PTHR43544:SF12">
    <property type="entry name" value="NAD(P)-BINDING ROSSMANN-FOLD SUPERFAMILY PROTEIN"/>
    <property type="match status" value="1"/>
</dbReference>
<dbReference type="InterPro" id="IPR051468">
    <property type="entry name" value="Fungal_SecMetab_SDRs"/>
</dbReference>
<dbReference type="CDD" id="cd05325">
    <property type="entry name" value="carb_red_sniffer_like_SDR_c"/>
    <property type="match status" value="1"/>
</dbReference>
<accession>A0A4S2N5Q3</accession>
<reference evidence="2 3" key="1">
    <citation type="submission" date="2019-04" db="EMBL/GenBank/DDBJ databases">
        <title>Comparative genomics and transcriptomics to analyze fruiting body development in filamentous ascomycetes.</title>
        <authorList>
            <consortium name="DOE Joint Genome Institute"/>
            <person name="Lutkenhaus R."/>
            <person name="Traeger S."/>
            <person name="Breuer J."/>
            <person name="Kuo A."/>
            <person name="Lipzen A."/>
            <person name="Pangilinan J."/>
            <person name="Dilworth D."/>
            <person name="Sandor L."/>
            <person name="Poggeler S."/>
            <person name="Barry K."/>
            <person name="Grigoriev I.V."/>
            <person name="Nowrousian M."/>
        </authorList>
    </citation>
    <scope>NUCLEOTIDE SEQUENCE [LARGE SCALE GENOMIC DNA]</scope>
    <source>
        <strain evidence="2 3">CBS 389.68</strain>
    </source>
</reference>
<dbReference type="Proteomes" id="UP000298138">
    <property type="component" value="Unassembled WGS sequence"/>
</dbReference>
<organism evidence="2 3">
    <name type="scientific">Ascodesmis nigricans</name>
    <dbReference type="NCBI Taxonomy" id="341454"/>
    <lineage>
        <taxon>Eukaryota</taxon>
        <taxon>Fungi</taxon>
        <taxon>Dikarya</taxon>
        <taxon>Ascomycota</taxon>
        <taxon>Pezizomycotina</taxon>
        <taxon>Pezizomycetes</taxon>
        <taxon>Pezizales</taxon>
        <taxon>Ascodesmidaceae</taxon>
        <taxon>Ascodesmis</taxon>
    </lineage>
</organism>
<dbReference type="AlphaFoldDB" id="A0A4S2N5Q3"/>
<gene>
    <name evidence="2" type="ORF">EX30DRAFT_392002</name>
</gene>
<evidence type="ECO:0000313" key="2">
    <source>
        <dbReference type="EMBL" id="TGZ84561.1"/>
    </source>
</evidence>
<dbReference type="InterPro" id="IPR002347">
    <property type="entry name" value="SDR_fam"/>
</dbReference>